<dbReference type="HOGENOM" id="CLU_2712079_0_0_1"/>
<evidence type="ECO:0000313" key="1">
    <source>
        <dbReference type="EMBL" id="EFZ23124.1"/>
    </source>
</evidence>
<reference evidence="1" key="1">
    <citation type="journal article" date="2011" name="Proc. Natl. Acad. Sci. U.S.A.">
        <title>The genome of the fire ant Solenopsis invicta.</title>
        <authorList>
            <person name="Wurm Y."/>
            <person name="Wang J."/>
            <person name="Riba-Grognuz O."/>
            <person name="Corona M."/>
            <person name="Nygaard S."/>
            <person name="Hunt B.G."/>
            <person name="Ingram K.K."/>
            <person name="Falquet L."/>
            <person name="Nipitwattanaphon M."/>
            <person name="Gotzek D."/>
            <person name="Dijkstra M.B."/>
            <person name="Oettler J."/>
            <person name="Comtesse F."/>
            <person name="Shih C.J."/>
            <person name="Wu W.J."/>
            <person name="Yang C.C."/>
            <person name="Thomas J."/>
            <person name="Beaudoing E."/>
            <person name="Pradervand S."/>
            <person name="Flegel V."/>
            <person name="Cook E.D."/>
            <person name="Fabbretti R."/>
            <person name="Stockinger H."/>
            <person name="Long L."/>
            <person name="Farmerie W.G."/>
            <person name="Oakey J."/>
            <person name="Boomsma J.J."/>
            <person name="Pamilo P."/>
            <person name="Yi S.V."/>
            <person name="Heinze J."/>
            <person name="Goodisman M.A."/>
            <person name="Farinelli L."/>
            <person name="Harshman K."/>
            <person name="Hulo N."/>
            <person name="Cerutti L."/>
            <person name="Xenarios I."/>
            <person name="Shoemaker D."/>
            <person name="Keller L."/>
        </authorList>
    </citation>
    <scope>NUCLEOTIDE SEQUENCE [LARGE SCALE GENOMIC DNA]</scope>
</reference>
<feature type="non-terminal residue" evidence="1">
    <location>
        <position position="73"/>
    </location>
</feature>
<gene>
    <name evidence="1" type="ORF">SINV_01242</name>
</gene>
<protein>
    <submittedName>
        <fullName evidence="1">Uncharacterized protein</fullName>
    </submittedName>
</protein>
<sequence>MLAIFTQECNIIPLSKYKADWIADRSVVCMIDKLMAESKQALRKCQHLSHKNATLVEFRKAHYAYDIIFVDHQ</sequence>
<organism>
    <name type="scientific">Solenopsis invicta</name>
    <name type="common">Red imported fire ant</name>
    <name type="synonym">Solenopsis wagneri</name>
    <dbReference type="NCBI Taxonomy" id="13686"/>
    <lineage>
        <taxon>Eukaryota</taxon>
        <taxon>Metazoa</taxon>
        <taxon>Ecdysozoa</taxon>
        <taxon>Arthropoda</taxon>
        <taxon>Hexapoda</taxon>
        <taxon>Insecta</taxon>
        <taxon>Pterygota</taxon>
        <taxon>Neoptera</taxon>
        <taxon>Endopterygota</taxon>
        <taxon>Hymenoptera</taxon>
        <taxon>Apocrita</taxon>
        <taxon>Aculeata</taxon>
        <taxon>Formicoidea</taxon>
        <taxon>Formicidae</taxon>
        <taxon>Myrmicinae</taxon>
        <taxon>Solenopsis</taxon>
    </lineage>
</organism>
<accession>E9I8H7</accession>
<name>E9I8H7_SOLIN</name>
<dbReference type="EMBL" id="GL761553">
    <property type="protein sequence ID" value="EFZ23124.1"/>
    <property type="molecule type" value="Genomic_DNA"/>
</dbReference>
<dbReference type="AlphaFoldDB" id="E9I8H7"/>
<proteinExistence type="predicted"/>